<dbReference type="Pfam" id="PF22600">
    <property type="entry name" value="MTPAP-like_central"/>
    <property type="match status" value="1"/>
</dbReference>
<dbReference type="SUPFAM" id="SSF81301">
    <property type="entry name" value="Nucleotidyltransferase"/>
    <property type="match status" value="1"/>
</dbReference>
<evidence type="ECO:0000259" key="1">
    <source>
        <dbReference type="Pfam" id="PF22600"/>
    </source>
</evidence>
<protein>
    <recommendedName>
        <fullName evidence="1">Poly(A) RNA polymerase mitochondrial-like central palm domain-containing protein</fullName>
    </recommendedName>
</protein>
<dbReference type="Proteomes" id="UP000015102">
    <property type="component" value="Unassembled WGS sequence"/>
</dbReference>
<dbReference type="EMBL" id="CAQQ02064270">
    <property type="status" value="NOT_ANNOTATED_CDS"/>
    <property type="molecule type" value="Genomic_DNA"/>
</dbReference>
<dbReference type="InterPro" id="IPR043519">
    <property type="entry name" value="NT_sf"/>
</dbReference>
<dbReference type="GO" id="GO:1990817">
    <property type="term" value="F:poly(A) RNA polymerase activity"/>
    <property type="evidence" value="ECO:0007669"/>
    <property type="project" value="TreeGrafter"/>
</dbReference>
<dbReference type="PANTHER" id="PTHR12271">
    <property type="entry name" value="POLY A POLYMERASE CID PAP -RELATED"/>
    <property type="match status" value="1"/>
</dbReference>
<dbReference type="EMBL" id="CAQQ02064272">
    <property type="status" value="NOT_ANNOTATED_CDS"/>
    <property type="molecule type" value="Genomic_DNA"/>
</dbReference>
<reference evidence="2" key="2">
    <citation type="submission" date="2015-06" db="UniProtKB">
        <authorList>
            <consortium name="EnsemblMetazoa"/>
        </authorList>
    </citation>
    <scope>IDENTIFICATION</scope>
</reference>
<dbReference type="Gene3D" id="3.30.460.10">
    <property type="entry name" value="Beta Polymerase, domain 2"/>
    <property type="match status" value="1"/>
</dbReference>
<dbReference type="EMBL" id="CAQQ02064271">
    <property type="status" value="NOT_ANNOTATED_CDS"/>
    <property type="molecule type" value="Genomic_DNA"/>
</dbReference>
<dbReference type="EnsemblMetazoa" id="MESCA009685-RA">
    <property type="protein sequence ID" value="MESCA009685-PA"/>
    <property type="gene ID" value="MESCA009685"/>
</dbReference>
<dbReference type="GO" id="GO:0031123">
    <property type="term" value="P:RNA 3'-end processing"/>
    <property type="evidence" value="ECO:0007669"/>
    <property type="project" value="TreeGrafter"/>
</dbReference>
<sequence length="392" mass="44904">MFASEVKLVSLSSKDSPKNCFRTQSSGLVHNQHQLQKYNHNNNLIGNGGNRKKQQHNNNAGNSYGLYNNRKKYYNHHNNNNNNNNINNNNIDIKNQNLDTNNYNHNNSNNHTTSAIIVIPIRKLFPVVSMLRSFHRRIQYDFINSITTINLRLLIVRVVPVLAAPAAVRVVPQTVTTVPAFHFLYRGFNNHRGSFRGRRNIYSNPRTSYGCPDSPNPTILNSTPPDRFLARAHLIEVKEPPIDLLNGGKWDTLSQSIWNKFLSSQQTAETYKKKMMLWKYLYLIIKKTYPRFGLYLVGSTISGFGADTSDVDMCLVSRTVSNIEPRVEALFNLTLLRDCLSSIGDFENFNLIEAKVPILRFRDKSNLFEVDLNFNNCVGIKNTHLLYCYSQS</sequence>
<dbReference type="AlphaFoldDB" id="T1H0K5"/>
<dbReference type="HOGENOM" id="CLU_705107_0_0_1"/>
<evidence type="ECO:0000313" key="3">
    <source>
        <dbReference type="Proteomes" id="UP000015102"/>
    </source>
</evidence>
<organism evidence="2 3">
    <name type="scientific">Megaselia scalaris</name>
    <name type="common">Humpbacked fly</name>
    <name type="synonym">Phora scalaris</name>
    <dbReference type="NCBI Taxonomy" id="36166"/>
    <lineage>
        <taxon>Eukaryota</taxon>
        <taxon>Metazoa</taxon>
        <taxon>Ecdysozoa</taxon>
        <taxon>Arthropoda</taxon>
        <taxon>Hexapoda</taxon>
        <taxon>Insecta</taxon>
        <taxon>Pterygota</taxon>
        <taxon>Neoptera</taxon>
        <taxon>Endopterygota</taxon>
        <taxon>Diptera</taxon>
        <taxon>Brachycera</taxon>
        <taxon>Muscomorpha</taxon>
        <taxon>Platypezoidea</taxon>
        <taxon>Phoridae</taxon>
        <taxon>Megaseliini</taxon>
        <taxon>Megaselia</taxon>
    </lineage>
</organism>
<dbReference type="InterPro" id="IPR054708">
    <property type="entry name" value="MTPAP-like_central"/>
</dbReference>
<dbReference type="CDD" id="cd05402">
    <property type="entry name" value="NT_PAP_TUTase"/>
    <property type="match status" value="1"/>
</dbReference>
<accession>T1H0K5</accession>
<reference evidence="3" key="1">
    <citation type="submission" date="2013-02" db="EMBL/GenBank/DDBJ databases">
        <authorList>
            <person name="Hughes D."/>
        </authorList>
    </citation>
    <scope>NUCLEOTIDE SEQUENCE</scope>
    <source>
        <strain>Durham</strain>
        <strain evidence="3">NC isolate 2 -- Noor lab</strain>
    </source>
</reference>
<dbReference type="PANTHER" id="PTHR12271:SF40">
    <property type="entry name" value="POLY(A) RNA POLYMERASE GLD2"/>
    <property type="match status" value="1"/>
</dbReference>
<keyword evidence="3" id="KW-1185">Reference proteome</keyword>
<evidence type="ECO:0000313" key="2">
    <source>
        <dbReference type="EnsemblMetazoa" id="MESCA009685-PA"/>
    </source>
</evidence>
<name>T1H0K5_MEGSC</name>
<dbReference type="STRING" id="36166.T1H0K5"/>
<feature type="domain" description="Poly(A) RNA polymerase mitochondrial-like central palm" evidence="1">
    <location>
        <begin position="253"/>
        <end position="391"/>
    </location>
</feature>
<proteinExistence type="predicted"/>